<dbReference type="PANTHER" id="PTHR45504:SF2">
    <property type="entry name" value="OS02G0693200 PROTEIN"/>
    <property type="match status" value="1"/>
</dbReference>
<name>A0AAV5BLF8_ELECO</name>
<accession>A0AAV5BLF8</accession>
<dbReference type="AlphaFoldDB" id="A0AAV5BLF8"/>
<feature type="domain" description="J" evidence="1">
    <location>
        <begin position="2"/>
        <end position="28"/>
    </location>
</feature>
<evidence type="ECO:0000259" key="1">
    <source>
        <dbReference type="Pfam" id="PF00226"/>
    </source>
</evidence>
<dbReference type="InterPro" id="IPR001623">
    <property type="entry name" value="DnaJ_domain"/>
</dbReference>
<reference evidence="2" key="1">
    <citation type="journal article" date="2018" name="DNA Res.">
        <title>Multiple hybrid de novo genome assembly of finger millet, an orphan allotetraploid crop.</title>
        <authorList>
            <person name="Hatakeyama M."/>
            <person name="Aluri S."/>
            <person name="Balachadran M.T."/>
            <person name="Sivarajan S.R."/>
            <person name="Patrignani A."/>
            <person name="Gruter S."/>
            <person name="Poveda L."/>
            <person name="Shimizu-Inatsugi R."/>
            <person name="Baeten J."/>
            <person name="Francoijs K.J."/>
            <person name="Nataraja K.N."/>
            <person name="Reddy Y.A.N."/>
            <person name="Phadnis S."/>
            <person name="Ravikumar R.L."/>
            <person name="Schlapbach R."/>
            <person name="Sreeman S.M."/>
            <person name="Shimizu K.K."/>
        </authorList>
    </citation>
    <scope>NUCLEOTIDE SEQUENCE</scope>
</reference>
<reference evidence="2" key="2">
    <citation type="submission" date="2021-12" db="EMBL/GenBank/DDBJ databases">
        <title>Resequencing data analysis of finger millet.</title>
        <authorList>
            <person name="Hatakeyama M."/>
            <person name="Aluri S."/>
            <person name="Balachadran M.T."/>
            <person name="Sivarajan S.R."/>
            <person name="Poveda L."/>
            <person name="Shimizu-Inatsugi R."/>
            <person name="Schlapbach R."/>
            <person name="Sreeman S.M."/>
            <person name="Shimizu K.K."/>
        </authorList>
    </citation>
    <scope>NUCLEOTIDE SEQUENCE</scope>
</reference>
<organism evidence="2 3">
    <name type="scientific">Eleusine coracana subsp. coracana</name>
    <dbReference type="NCBI Taxonomy" id="191504"/>
    <lineage>
        <taxon>Eukaryota</taxon>
        <taxon>Viridiplantae</taxon>
        <taxon>Streptophyta</taxon>
        <taxon>Embryophyta</taxon>
        <taxon>Tracheophyta</taxon>
        <taxon>Spermatophyta</taxon>
        <taxon>Magnoliopsida</taxon>
        <taxon>Liliopsida</taxon>
        <taxon>Poales</taxon>
        <taxon>Poaceae</taxon>
        <taxon>PACMAD clade</taxon>
        <taxon>Chloridoideae</taxon>
        <taxon>Cynodonteae</taxon>
        <taxon>Eleusininae</taxon>
        <taxon>Eleusine</taxon>
    </lineage>
</organism>
<dbReference type="GO" id="GO:0005783">
    <property type="term" value="C:endoplasmic reticulum"/>
    <property type="evidence" value="ECO:0007669"/>
    <property type="project" value="UniProtKB-ARBA"/>
</dbReference>
<dbReference type="EMBL" id="BQKI01000001">
    <property type="protein sequence ID" value="GJM86495.1"/>
    <property type="molecule type" value="Genomic_DNA"/>
</dbReference>
<dbReference type="PANTHER" id="PTHR45504">
    <property type="entry name" value="CHAPERONE DNAJ-DOMAIN SUPERFAMILY PROTEIN"/>
    <property type="match status" value="1"/>
</dbReference>
<dbReference type="InterPro" id="IPR036869">
    <property type="entry name" value="J_dom_sf"/>
</dbReference>
<comment type="caution">
    <text evidence="2">The sequence shown here is derived from an EMBL/GenBank/DDBJ whole genome shotgun (WGS) entry which is preliminary data.</text>
</comment>
<sequence>MWHPDKHKGDNDVTAKFQEINEAYRYLSTLHYLDSLAPFPLVTSFCSEDSPFDNSIFSCIQEYLTRFKGMILTCNGLGMDHPSKWYLTIQLNSGLCFQHIVRPHLPHAGCRNSYYISFVISRVQHLRELDPH</sequence>
<evidence type="ECO:0000313" key="2">
    <source>
        <dbReference type="EMBL" id="GJM86495.1"/>
    </source>
</evidence>
<protein>
    <recommendedName>
        <fullName evidence="1">J domain-containing protein</fullName>
    </recommendedName>
</protein>
<dbReference type="Proteomes" id="UP001054889">
    <property type="component" value="Unassembled WGS sequence"/>
</dbReference>
<dbReference type="Gene3D" id="1.10.287.110">
    <property type="entry name" value="DnaJ domain"/>
    <property type="match status" value="1"/>
</dbReference>
<dbReference type="GO" id="GO:0005634">
    <property type="term" value="C:nucleus"/>
    <property type="evidence" value="ECO:0007669"/>
    <property type="project" value="TreeGrafter"/>
</dbReference>
<dbReference type="Pfam" id="PF00226">
    <property type="entry name" value="DnaJ"/>
    <property type="match status" value="1"/>
</dbReference>
<proteinExistence type="predicted"/>
<dbReference type="SUPFAM" id="SSF46565">
    <property type="entry name" value="Chaperone J-domain"/>
    <property type="match status" value="1"/>
</dbReference>
<evidence type="ECO:0000313" key="3">
    <source>
        <dbReference type="Proteomes" id="UP001054889"/>
    </source>
</evidence>
<dbReference type="CDD" id="cd06257">
    <property type="entry name" value="DnaJ"/>
    <property type="match status" value="1"/>
</dbReference>
<keyword evidence="3" id="KW-1185">Reference proteome</keyword>
<gene>
    <name evidence="2" type="primary">ga02360</name>
    <name evidence="2" type="ORF">PR202_ga02360</name>
</gene>